<dbReference type="EMBL" id="CACVAY010000072">
    <property type="protein sequence ID" value="CAA6815753.1"/>
    <property type="molecule type" value="Genomic_DNA"/>
</dbReference>
<keyword evidence="1" id="KW-0812">Transmembrane</keyword>
<keyword evidence="1" id="KW-1133">Transmembrane helix</keyword>
<sequence length="177" mass="20243">MNDKNNNNVKHQLGESLDKYKRETLRFYFQDVAPVFGRMSDVTDNPSHLRKLLPENKGLWASIALLFTIFMMLVAPEQYWLLQPIIFLFVFLFGHLVLTFLTKWFFDLRNLLVAYPGKHLLGQSIKLKTPLVNGEGEAQLYGETWTIVGEDCSSGTLVKVVAVDKGNLFVVMEEENG</sequence>
<keyword evidence="1" id="KW-0472">Membrane</keyword>
<gene>
    <name evidence="2" type="ORF">HELGO_WM16447</name>
</gene>
<protein>
    <submittedName>
        <fullName evidence="2">Uncharacterized protein</fullName>
    </submittedName>
</protein>
<feature type="transmembrane region" description="Helical" evidence="1">
    <location>
        <begin position="58"/>
        <end position="75"/>
    </location>
</feature>
<evidence type="ECO:0000256" key="1">
    <source>
        <dbReference type="SAM" id="Phobius"/>
    </source>
</evidence>
<name>A0A6S6T8X2_9GAMM</name>
<proteinExistence type="predicted"/>
<reference evidence="2" key="1">
    <citation type="submission" date="2020-01" db="EMBL/GenBank/DDBJ databases">
        <authorList>
            <person name="Meier V. D."/>
            <person name="Meier V D."/>
        </authorList>
    </citation>
    <scope>NUCLEOTIDE SEQUENCE</scope>
    <source>
        <strain evidence="2">HLG_WM_MAG_07</strain>
    </source>
</reference>
<dbReference type="AlphaFoldDB" id="A0A6S6T8X2"/>
<organism evidence="2">
    <name type="scientific">uncultured Thiotrichaceae bacterium</name>
    <dbReference type="NCBI Taxonomy" id="298394"/>
    <lineage>
        <taxon>Bacteria</taxon>
        <taxon>Pseudomonadati</taxon>
        <taxon>Pseudomonadota</taxon>
        <taxon>Gammaproteobacteria</taxon>
        <taxon>Thiotrichales</taxon>
        <taxon>Thiotrichaceae</taxon>
        <taxon>environmental samples</taxon>
    </lineage>
</organism>
<evidence type="ECO:0000313" key="2">
    <source>
        <dbReference type="EMBL" id="CAA6815753.1"/>
    </source>
</evidence>
<feature type="transmembrane region" description="Helical" evidence="1">
    <location>
        <begin position="81"/>
        <end position="101"/>
    </location>
</feature>
<accession>A0A6S6T8X2</accession>